<protein>
    <submittedName>
        <fullName evidence="3">Uncharacterized protein</fullName>
    </submittedName>
</protein>
<dbReference type="Proteomes" id="UP000176725">
    <property type="component" value="Unassembled WGS sequence"/>
</dbReference>
<organism evidence="3 4">
    <name type="scientific">Candidatus Woesebacteria bacterium RIFCSPLOWO2_01_FULL_39_25</name>
    <dbReference type="NCBI Taxonomy" id="1802521"/>
    <lineage>
        <taxon>Bacteria</taxon>
        <taxon>Candidatus Woeseibacteriota</taxon>
    </lineage>
</organism>
<feature type="signal peptide" evidence="2">
    <location>
        <begin position="1"/>
        <end position="28"/>
    </location>
</feature>
<keyword evidence="1" id="KW-0812">Transmembrane</keyword>
<feature type="transmembrane region" description="Helical" evidence="1">
    <location>
        <begin position="340"/>
        <end position="362"/>
    </location>
</feature>
<dbReference type="STRING" id="1802521.A2893_00515"/>
<keyword evidence="2" id="KW-0732">Signal</keyword>
<dbReference type="EMBL" id="MGHH01000014">
    <property type="protein sequence ID" value="OGM63977.1"/>
    <property type="molecule type" value="Genomic_DNA"/>
</dbReference>
<evidence type="ECO:0000256" key="1">
    <source>
        <dbReference type="SAM" id="Phobius"/>
    </source>
</evidence>
<gene>
    <name evidence="3" type="ORF">A2893_00515</name>
</gene>
<evidence type="ECO:0000313" key="4">
    <source>
        <dbReference type="Proteomes" id="UP000176725"/>
    </source>
</evidence>
<accession>A0A1F8BIU7</accession>
<proteinExistence type="predicted"/>
<keyword evidence="1" id="KW-1133">Transmembrane helix</keyword>
<sequence length="372" mass="38403">MRKFLLILFSIITFYLLSSSFVSSPVFAQVTDCDPVTGLPCTYCYPVDDANPSAGCRVDFNLSSCNLAGYFPDPNLCNTLTFPCMAGQPAGNCLEAPVCDNEGDTCTGTVGTQGSCCDGFVCNNVAGNLTCTTPASCGNLDDPCTGPPGTQDGCCSGLVCNNYAGGGANLKCQEPPAAVTGYFCETAGLCLPCYATSTNFGCAPPEYADYTSCDQACSGGVPLKYACIPGVGCNESGTGTYGDLALCEAACKSIKASPIKIFCDKNGKPCDTPGIGDCTAEIYTAIGCIPITEQNAFARFVILWGIGIVGGIALILIIYAGFMIITSGGNPQRLQAGKELLTAAVMGVVLLLFGAYILNLIGVEILKIPGLK</sequence>
<reference evidence="3 4" key="1">
    <citation type="journal article" date="2016" name="Nat. Commun.">
        <title>Thousands of microbial genomes shed light on interconnected biogeochemical processes in an aquifer system.</title>
        <authorList>
            <person name="Anantharaman K."/>
            <person name="Brown C.T."/>
            <person name="Hug L.A."/>
            <person name="Sharon I."/>
            <person name="Castelle C.J."/>
            <person name="Probst A.J."/>
            <person name="Thomas B.C."/>
            <person name="Singh A."/>
            <person name="Wilkins M.J."/>
            <person name="Karaoz U."/>
            <person name="Brodie E.L."/>
            <person name="Williams K.H."/>
            <person name="Hubbard S.S."/>
            <person name="Banfield J.F."/>
        </authorList>
    </citation>
    <scope>NUCLEOTIDE SEQUENCE [LARGE SCALE GENOMIC DNA]</scope>
</reference>
<comment type="caution">
    <text evidence="3">The sequence shown here is derived from an EMBL/GenBank/DDBJ whole genome shotgun (WGS) entry which is preliminary data.</text>
</comment>
<feature type="transmembrane region" description="Helical" evidence="1">
    <location>
        <begin position="301"/>
        <end position="328"/>
    </location>
</feature>
<keyword evidence="1" id="KW-0472">Membrane</keyword>
<evidence type="ECO:0000313" key="3">
    <source>
        <dbReference type="EMBL" id="OGM63977.1"/>
    </source>
</evidence>
<evidence type="ECO:0000256" key="2">
    <source>
        <dbReference type="SAM" id="SignalP"/>
    </source>
</evidence>
<feature type="chain" id="PRO_5009535040" evidence="2">
    <location>
        <begin position="29"/>
        <end position="372"/>
    </location>
</feature>
<name>A0A1F8BIU7_9BACT</name>
<dbReference type="AlphaFoldDB" id="A0A1F8BIU7"/>